<dbReference type="Proteomes" id="UP000245626">
    <property type="component" value="Unassembled WGS sequence"/>
</dbReference>
<dbReference type="EMBL" id="KZ820130">
    <property type="protein sequence ID" value="PWN48870.1"/>
    <property type="molecule type" value="Genomic_DNA"/>
</dbReference>
<accession>A0ACD0NT07</accession>
<proteinExistence type="predicted"/>
<reference evidence="1 2" key="1">
    <citation type="journal article" date="2018" name="Mol. Biol. Evol.">
        <title>Broad Genomic Sampling Reveals a Smut Pathogenic Ancestry of the Fungal Clade Ustilaginomycotina.</title>
        <authorList>
            <person name="Kijpornyongpan T."/>
            <person name="Mondo S.J."/>
            <person name="Barry K."/>
            <person name="Sandor L."/>
            <person name="Lee J."/>
            <person name="Lipzen A."/>
            <person name="Pangilinan J."/>
            <person name="LaButti K."/>
            <person name="Hainaut M."/>
            <person name="Henrissat B."/>
            <person name="Grigoriev I.V."/>
            <person name="Spatafora J.W."/>
            <person name="Aime M.C."/>
        </authorList>
    </citation>
    <scope>NUCLEOTIDE SEQUENCE [LARGE SCALE GENOMIC DNA]</scope>
    <source>
        <strain evidence="1 2">SA 807</strain>
    </source>
</reference>
<protein>
    <submittedName>
        <fullName evidence="1">Uncharacterized protein</fullName>
    </submittedName>
</protein>
<organism evidence="1 2">
    <name type="scientific">Violaceomyces palustris</name>
    <dbReference type="NCBI Taxonomy" id="1673888"/>
    <lineage>
        <taxon>Eukaryota</taxon>
        <taxon>Fungi</taxon>
        <taxon>Dikarya</taxon>
        <taxon>Basidiomycota</taxon>
        <taxon>Ustilaginomycotina</taxon>
        <taxon>Ustilaginomycetes</taxon>
        <taxon>Violaceomycetales</taxon>
        <taxon>Violaceomycetaceae</taxon>
        <taxon>Violaceomyces</taxon>
    </lineage>
</organism>
<sequence>MVKISVIWLISGEVDGVFAFPASLTFPRSLSLIEATSILSSHHGEGKASYPPKSCQEWHNPSSLHISVISVGTDATAQGEKRKKRGGSSSWESK</sequence>
<gene>
    <name evidence="1" type="ORF">IE53DRAFT_388917</name>
</gene>
<evidence type="ECO:0000313" key="2">
    <source>
        <dbReference type="Proteomes" id="UP000245626"/>
    </source>
</evidence>
<name>A0ACD0NT07_9BASI</name>
<evidence type="ECO:0000313" key="1">
    <source>
        <dbReference type="EMBL" id="PWN48870.1"/>
    </source>
</evidence>
<keyword evidence="2" id="KW-1185">Reference proteome</keyword>